<dbReference type="SUPFAM" id="SSF52172">
    <property type="entry name" value="CheY-like"/>
    <property type="match status" value="1"/>
</dbReference>
<dbReference type="PANTHER" id="PTHR43214">
    <property type="entry name" value="TWO-COMPONENT RESPONSE REGULATOR"/>
    <property type="match status" value="1"/>
</dbReference>
<dbReference type="RefSeq" id="WP_035077877.1">
    <property type="nucleotide sequence ID" value="NZ_JQGC01000001.1"/>
</dbReference>
<dbReference type="InterPro" id="IPR000792">
    <property type="entry name" value="Tscrpt_reg_LuxR_C"/>
</dbReference>
<dbReference type="EMBL" id="JQGC01000001">
    <property type="protein sequence ID" value="KFL32770.1"/>
    <property type="molecule type" value="Genomic_DNA"/>
</dbReference>
<evidence type="ECO:0008006" key="10">
    <source>
        <dbReference type="Google" id="ProtNLM"/>
    </source>
</evidence>
<feature type="domain" description="HTH luxR-type" evidence="6">
    <location>
        <begin position="150"/>
        <end position="215"/>
    </location>
</feature>
<name>A0A087M7B7_9HYPH</name>
<dbReference type="PANTHER" id="PTHR43214:SF41">
    <property type="entry name" value="NITRATE_NITRITE RESPONSE REGULATOR PROTEIN NARP"/>
    <property type="match status" value="1"/>
</dbReference>
<dbReference type="AlphaFoldDB" id="A0A087M7B7"/>
<dbReference type="InterPro" id="IPR058245">
    <property type="entry name" value="NreC/VraR/RcsB-like_REC"/>
</dbReference>
<organism evidence="8 9">
    <name type="scientific">Devosia riboflavina</name>
    <dbReference type="NCBI Taxonomy" id="46914"/>
    <lineage>
        <taxon>Bacteria</taxon>
        <taxon>Pseudomonadati</taxon>
        <taxon>Pseudomonadota</taxon>
        <taxon>Alphaproteobacteria</taxon>
        <taxon>Hyphomicrobiales</taxon>
        <taxon>Devosiaceae</taxon>
        <taxon>Devosia</taxon>
    </lineage>
</organism>
<accession>A0A087M7B7</accession>
<dbReference type="Pfam" id="PF00072">
    <property type="entry name" value="Response_reg"/>
    <property type="match status" value="1"/>
</dbReference>
<evidence type="ECO:0000313" key="8">
    <source>
        <dbReference type="EMBL" id="KFL32770.1"/>
    </source>
</evidence>
<sequence length="217" mass="23490">MNRPIRDCLLVEDIPATRIWLETALTTAFPSIAIESCGTIRAAQKLLDHRTAPFSIALVDLGLPDGSGLDLLRRLTLEMPETLTIVATIYDDDTHLFDAIMAGAQGYVLKDEDTDLIGSLLARIGHGEPPLSPSIARRVLAHFRASTVVSEPDEAGLTARETEVLTLIAKGMTVAETARLIALKPQTVASYVKTIYSKLNISTRSEATLEAVRRGLA</sequence>
<feature type="domain" description="Response regulatory" evidence="7">
    <location>
        <begin position="7"/>
        <end position="125"/>
    </location>
</feature>
<dbReference type="Proteomes" id="UP000028981">
    <property type="component" value="Unassembled WGS sequence"/>
</dbReference>
<dbReference type="InterPro" id="IPR011006">
    <property type="entry name" value="CheY-like_superfamily"/>
</dbReference>
<dbReference type="PRINTS" id="PR00038">
    <property type="entry name" value="HTHLUXR"/>
</dbReference>
<dbReference type="Gene3D" id="3.40.50.2300">
    <property type="match status" value="1"/>
</dbReference>
<comment type="caution">
    <text evidence="8">The sequence shown here is derived from an EMBL/GenBank/DDBJ whole genome shotgun (WGS) entry which is preliminary data.</text>
</comment>
<evidence type="ECO:0000259" key="7">
    <source>
        <dbReference type="PROSITE" id="PS50110"/>
    </source>
</evidence>
<dbReference type="CDD" id="cd17535">
    <property type="entry name" value="REC_NarL-like"/>
    <property type="match status" value="1"/>
</dbReference>
<dbReference type="InterPro" id="IPR039420">
    <property type="entry name" value="WalR-like"/>
</dbReference>
<reference evidence="8 9" key="1">
    <citation type="submission" date="2014-08" db="EMBL/GenBank/DDBJ databases">
        <authorList>
            <person name="Hassan Y.I."/>
            <person name="Lepp D."/>
            <person name="Zhou T."/>
        </authorList>
    </citation>
    <scope>NUCLEOTIDE SEQUENCE [LARGE SCALE GENOMIC DNA]</scope>
    <source>
        <strain evidence="8 9">IFO13584</strain>
    </source>
</reference>
<dbReference type="GO" id="GO:0006355">
    <property type="term" value="P:regulation of DNA-templated transcription"/>
    <property type="evidence" value="ECO:0007669"/>
    <property type="project" value="InterPro"/>
</dbReference>
<dbReference type="GO" id="GO:0000160">
    <property type="term" value="P:phosphorelay signal transduction system"/>
    <property type="evidence" value="ECO:0007669"/>
    <property type="project" value="InterPro"/>
</dbReference>
<keyword evidence="9" id="KW-1185">Reference proteome</keyword>
<dbReference type="PROSITE" id="PS50043">
    <property type="entry name" value="HTH_LUXR_2"/>
    <property type="match status" value="1"/>
</dbReference>
<dbReference type="SUPFAM" id="SSF46894">
    <property type="entry name" value="C-terminal effector domain of the bipartite response regulators"/>
    <property type="match status" value="1"/>
</dbReference>
<dbReference type="PROSITE" id="PS50110">
    <property type="entry name" value="RESPONSE_REGULATORY"/>
    <property type="match status" value="1"/>
</dbReference>
<keyword evidence="4" id="KW-0804">Transcription</keyword>
<evidence type="ECO:0000259" key="6">
    <source>
        <dbReference type="PROSITE" id="PS50043"/>
    </source>
</evidence>
<dbReference type="SMART" id="SM00448">
    <property type="entry name" value="REC"/>
    <property type="match status" value="1"/>
</dbReference>
<dbReference type="OrthoDB" id="5292887at2"/>
<keyword evidence="1 5" id="KW-0597">Phosphoprotein</keyword>
<dbReference type="GO" id="GO:0003677">
    <property type="term" value="F:DNA binding"/>
    <property type="evidence" value="ECO:0007669"/>
    <property type="project" value="UniProtKB-KW"/>
</dbReference>
<proteinExistence type="predicted"/>
<evidence type="ECO:0000256" key="1">
    <source>
        <dbReference type="ARBA" id="ARBA00022553"/>
    </source>
</evidence>
<evidence type="ECO:0000256" key="5">
    <source>
        <dbReference type="PROSITE-ProRule" id="PRU00169"/>
    </source>
</evidence>
<dbReference type="InterPro" id="IPR016032">
    <property type="entry name" value="Sig_transdc_resp-reg_C-effctor"/>
</dbReference>
<evidence type="ECO:0000256" key="4">
    <source>
        <dbReference type="ARBA" id="ARBA00023163"/>
    </source>
</evidence>
<dbReference type="SMART" id="SM00421">
    <property type="entry name" value="HTH_LUXR"/>
    <property type="match status" value="1"/>
</dbReference>
<evidence type="ECO:0000256" key="2">
    <source>
        <dbReference type="ARBA" id="ARBA00023015"/>
    </source>
</evidence>
<dbReference type="STRING" id="46914.JP75_01045"/>
<dbReference type="CDD" id="cd06170">
    <property type="entry name" value="LuxR_C_like"/>
    <property type="match status" value="1"/>
</dbReference>
<dbReference type="InterPro" id="IPR001789">
    <property type="entry name" value="Sig_transdc_resp-reg_receiver"/>
</dbReference>
<dbReference type="Pfam" id="PF00196">
    <property type="entry name" value="GerE"/>
    <property type="match status" value="1"/>
</dbReference>
<keyword evidence="3" id="KW-0238">DNA-binding</keyword>
<keyword evidence="2" id="KW-0805">Transcription regulation</keyword>
<evidence type="ECO:0000313" key="9">
    <source>
        <dbReference type="Proteomes" id="UP000028981"/>
    </source>
</evidence>
<feature type="modified residue" description="4-aspartylphosphate" evidence="5">
    <location>
        <position position="60"/>
    </location>
</feature>
<gene>
    <name evidence="8" type="ORF">JP75_01045</name>
</gene>
<protein>
    <recommendedName>
        <fullName evidence="10">LuxR family transcriptional regulator</fullName>
    </recommendedName>
</protein>
<evidence type="ECO:0000256" key="3">
    <source>
        <dbReference type="ARBA" id="ARBA00023125"/>
    </source>
</evidence>